<gene>
    <name evidence="3" type="ORF">N0B48_09295</name>
</gene>
<dbReference type="Proteomes" id="UP001525566">
    <property type="component" value="Unassembled WGS sequence"/>
</dbReference>
<comment type="caution">
    <text evidence="3">The sequence shown here is derived from an EMBL/GenBank/DDBJ whole genome shotgun (WGS) entry which is preliminary data.</text>
</comment>
<keyword evidence="1" id="KW-0812">Transmembrane</keyword>
<protein>
    <submittedName>
        <fullName evidence="3">Helix-turn-helix domain-containing protein</fullName>
    </submittedName>
</protein>
<evidence type="ECO:0000313" key="3">
    <source>
        <dbReference type="EMBL" id="MCT2562082.1"/>
    </source>
</evidence>
<dbReference type="SUPFAM" id="SSF48452">
    <property type="entry name" value="TPR-like"/>
    <property type="match status" value="1"/>
</dbReference>
<feature type="transmembrane region" description="Helical" evidence="1">
    <location>
        <begin position="323"/>
        <end position="343"/>
    </location>
</feature>
<dbReference type="Gene3D" id="1.25.40.10">
    <property type="entry name" value="Tetratricopeptide repeat domain"/>
    <property type="match status" value="1"/>
</dbReference>
<name>A0ABT2ITH1_9FLAO</name>
<dbReference type="InterPro" id="IPR018060">
    <property type="entry name" value="HTH_AraC"/>
</dbReference>
<proteinExistence type="predicted"/>
<dbReference type="InterPro" id="IPR011990">
    <property type="entry name" value="TPR-like_helical_dom_sf"/>
</dbReference>
<dbReference type="SMART" id="SM00342">
    <property type="entry name" value="HTH_ARAC"/>
    <property type="match status" value="1"/>
</dbReference>
<keyword evidence="1" id="KW-0472">Membrane</keyword>
<accession>A0ABT2ITH1</accession>
<dbReference type="EMBL" id="JAOAMU010000002">
    <property type="protein sequence ID" value="MCT2562082.1"/>
    <property type="molecule type" value="Genomic_DNA"/>
</dbReference>
<dbReference type="Gene3D" id="1.10.10.60">
    <property type="entry name" value="Homeodomain-like"/>
    <property type="match status" value="2"/>
</dbReference>
<keyword evidence="1" id="KW-1133">Transmembrane helix</keyword>
<feature type="domain" description="HTH araC/xylS-type" evidence="2">
    <location>
        <begin position="405"/>
        <end position="509"/>
    </location>
</feature>
<dbReference type="PROSITE" id="PS01124">
    <property type="entry name" value="HTH_ARAC_FAMILY_2"/>
    <property type="match status" value="1"/>
</dbReference>
<organism evidence="3 4">
    <name type="scientific">Chryseobacterium herbae</name>
    <dbReference type="NCBI Taxonomy" id="2976476"/>
    <lineage>
        <taxon>Bacteria</taxon>
        <taxon>Pseudomonadati</taxon>
        <taxon>Bacteroidota</taxon>
        <taxon>Flavobacteriia</taxon>
        <taxon>Flavobacteriales</taxon>
        <taxon>Weeksellaceae</taxon>
        <taxon>Chryseobacterium group</taxon>
        <taxon>Chryseobacterium</taxon>
    </lineage>
</organism>
<reference evidence="3 4" key="1">
    <citation type="submission" date="2022-09" db="EMBL/GenBank/DDBJ databases">
        <title>Chryseobacterium oleae sp.nov., isolated from the inter-root soil of Pyrola calliantha H. Andr. in Tibet.</title>
        <authorList>
            <person name="Li Z."/>
        </authorList>
    </citation>
    <scope>NUCLEOTIDE SEQUENCE [LARGE SCALE GENOMIC DNA]</scope>
    <source>
        <strain evidence="4">pc1-10</strain>
    </source>
</reference>
<dbReference type="RefSeq" id="WP_259838465.1">
    <property type="nucleotide sequence ID" value="NZ_JAOAMU010000002.1"/>
</dbReference>
<evidence type="ECO:0000259" key="2">
    <source>
        <dbReference type="PROSITE" id="PS01124"/>
    </source>
</evidence>
<evidence type="ECO:0000313" key="4">
    <source>
        <dbReference type="Proteomes" id="UP001525566"/>
    </source>
</evidence>
<evidence type="ECO:0000256" key="1">
    <source>
        <dbReference type="SAM" id="Phobius"/>
    </source>
</evidence>
<sequence length="516" mass="60210">MKIFISLILLLYQLFYGQEVPQNSLRKEIETLYYTRTSNADDTYSLGEKIVQLSKNETEFSKGYILIADALNKKGNYSKAVYYYKKVDSLSDISNNYSDKITANFFLSAIYKRLSLKKQSQAYFIKVKTIANTIKTPEILAMSNELEAILLMEDLKYCEAIQVKNAQINFDKKSLEKNNSIENVIYYGIDNITLSFCYLKCGNDTKAQFYLTEYEKILKIVPQSDIKYLRLSLYFLNKAIIYAEANQRDAAKYWFNKAYADAVKNKNTLYIMRVIEEEMHYAILDPKLQKAHFDQYIRQKQILRSHAEKIIAQEESQQGSGIASVRIVILIGSLLIIALFILFNKKIRLLFGKKTSLPYNKVKSIQAIEYELSTEILEKDDVSSGSEKKESIIMMSKEREEELLDKIKKFEEGILYTEKNFSMAQMALVLDSNAKYINYILQKYRGKTFSDYVNELRIKFIVKNLEQKSEYLNYKINYLSEISGFSSHSRFTYIFKKELNISPSEFISNLREKKNN</sequence>
<keyword evidence="4" id="KW-1185">Reference proteome</keyword>